<keyword evidence="3" id="KW-1185">Reference proteome</keyword>
<feature type="compositionally biased region" description="Acidic residues" evidence="1">
    <location>
        <begin position="1"/>
        <end position="13"/>
    </location>
</feature>
<proteinExistence type="predicted"/>
<dbReference type="Gene3D" id="3.80.10.10">
    <property type="entry name" value="Ribonuclease Inhibitor"/>
    <property type="match status" value="2"/>
</dbReference>
<comment type="caution">
    <text evidence="2">The sequence shown here is derived from an EMBL/GenBank/DDBJ whole genome shotgun (WGS) entry which is preliminary data.</text>
</comment>
<evidence type="ECO:0000313" key="2">
    <source>
        <dbReference type="EMBL" id="GMH96301.1"/>
    </source>
</evidence>
<gene>
    <name evidence="2" type="ORF">TrST_g8476</name>
</gene>
<dbReference type="AlphaFoldDB" id="A0A9W7BXM1"/>
<protein>
    <submittedName>
        <fullName evidence="2">Uncharacterized protein</fullName>
    </submittedName>
</protein>
<dbReference type="SUPFAM" id="SSF52058">
    <property type="entry name" value="L domain-like"/>
    <property type="match status" value="2"/>
</dbReference>
<dbReference type="PANTHER" id="PTHR45661">
    <property type="entry name" value="SURFACE ANTIGEN"/>
    <property type="match status" value="1"/>
</dbReference>
<accession>A0A9W7BXM1</accession>
<dbReference type="InterPro" id="IPR026906">
    <property type="entry name" value="LRR_5"/>
</dbReference>
<name>A0A9W7BXM1_9STRA</name>
<sequence>MEVFEESESDSAADEIPAGGGDDFMHTDDFRRLFVGFVMVDTLVAMRWLDRKWRKIVEKKLTEVEDEPFGEIIVHGGNAISEGEAWTDARFERIVEVTKVVFLLNITKVGDHACYLASNLVIVDIPEGITVIGSHSFHRCSSLKDIKFPKSLISIGEFSFQVCSSLEQVDLLHTNAQEFGEYAFDGCRSLREMKVPDSLQTFGANVFRSCSKLVPSDIDVGWNHDVSAVVAYLRYAEAEAEYLNDCDDEEELFEGSELDSADDTPVIGGDDFMHTDDFRRLFVGFVMVDTLVAMRWLDRKWHAVVEKKLTELKDEPFGEIIVHGGNDLGDKEIGSDGRLDRMAQVTKVVFLPNFTKVGDCICYGASSLVIVDIPEGFTIIGNSSFAGCVSLKDIKFPRSLRSIGESSFAHCYSLERVDLVNTNIRQLGQQAFAFCTNLNIREMTVPDSLHNFGISVFGGCSKLNISVPSDIHINDGRAVVAYLRSIQSGRSGAKVCCIS</sequence>
<organism evidence="2 3">
    <name type="scientific">Triparma strigata</name>
    <dbReference type="NCBI Taxonomy" id="1606541"/>
    <lineage>
        <taxon>Eukaryota</taxon>
        <taxon>Sar</taxon>
        <taxon>Stramenopiles</taxon>
        <taxon>Ochrophyta</taxon>
        <taxon>Bolidophyceae</taxon>
        <taxon>Parmales</taxon>
        <taxon>Triparmaceae</taxon>
        <taxon>Triparma</taxon>
    </lineage>
</organism>
<evidence type="ECO:0000256" key="1">
    <source>
        <dbReference type="SAM" id="MobiDB-lite"/>
    </source>
</evidence>
<dbReference type="EMBL" id="BRXY01000464">
    <property type="protein sequence ID" value="GMH96301.1"/>
    <property type="molecule type" value="Genomic_DNA"/>
</dbReference>
<dbReference type="Proteomes" id="UP001165085">
    <property type="component" value="Unassembled WGS sequence"/>
</dbReference>
<reference evidence="3" key="1">
    <citation type="journal article" date="2023" name="Commun. Biol.">
        <title>Genome analysis of Parmales, the sister group of diatoms, reveals the evolutionary specialization of diatoms from phago-mixotrophs to photoautotrophs.</title>
        <authorList>
            <person name="Ban H."/>
            <person name="Sato S."/>
            <person name="Yoshikawa S."/>
            <person name="Yamada K."/>
            <person name="Nakamura Y."/>
            <person name="Ichinomiya M."/>
            <person name="Sato N."/>
            <person name="Blanc-Mathieu R."/>
            <person name="Endo H."/>
            <person name="Kuwata A."/>
            <person name="Ogata H."/>
        </authorList>
    </citation>
    <scope>NUCLEOTIDE SEQUENCE [LARGE SCALE GENOMIC DNA]</scope>
    <source>
        <strain evidence="3">NIES 3701</strain>
    </source>
</reference>
<feature type="region of interest" description="Disordered" evidence="1">
    <location>
        <begin position="1"/>
        <end position="20"/>
    </location>
</feature>
<dbReference type="InterPro" id="IPR053139">
    <property type="entry name" value="Surface_bspA-like"/>
</dbReference>
<evidence type="ECO:0000313" key="3">
    <source>
        <dbReference type="Proteomes" id="UP001165085"/>
    </source>
</evidence>
<dbReference type="PANTHER" id="PTHR45661:SF3">
    <property type="entry name" value="IG-LIKE DOMAIN-CONTAINING PROTEIN"/>
    <property type="match status" value="1"/>
</dbReference>
<dbReference type="Pfam" id="PF13306">
    <property type="entry name" value="LRR_5"/>
    <property type="match status" value="2"/>
</dbReference>
<dbReference type="InterPro" id="IPR032675">
    <property type="entry name" value="LRR_dom_sf"/>
</dbReference>
<dbReference type="OrthoDB" id="206603at2759"/>